<dbReference type="EMBL" id="BAAASD010000004">
    <property type="protein sequence ID" value="GAA2331160.1"/>
    <property type="molecule type" value="Genomic_DNA"/>
</dbReference>
<proteinExistence type="predicted"/>
<keyword evidence="3" id="KW-1185">Reference proteome</keyword>
<dbReference type="SUPFAM" id="SSF53098">
    <property type="entry name" value="Ribonuclease H-like"/>
    <property type="match status" value="1"/>
</dbReference>
<evidence type="ECO:0000259" key="1">
    <source>
        <dbReference type="PROSITE" id="PS50994"/>
    </source>
</evidence>
<evidence type="ECO:0000313" key="3">
    <source>
        <dbReference type="Proteomes" id="UP001500253"/>
    </source>
</evidence>
<dbReference type="InterPro" id="IPR001584">
    <property type="entry name" value="Integrase_cat-core"/>
</dbReference>
<dbReference type="InterPro" id="IPR012337">
    <property type="entry name" value="RNaseH-like_sf"/>
</dbReference>
<dbReference type="InterPro" id="IPR036397">
    <property type="entry name" value="RNaseH_sf"/>
</dbReference>
<name>A0ABP5SHD1_9ACTN</name>
<evidence type="ECO:0000313" key="2">
    <source>
        <dbReference type="EMBL" id="GAA2331160.1"/>
    </source>
</evidence>
<comment type="caution">
    <text evidence="2">The sequence shown here is derived from an EMBL/GenBank/DDBJ whole genome shotgun (WGS) entry which is preliminary data.</text>
</comment>
<accession>A0ABP5SHD1</accession>
<dbReference type="PROSITE" id="PS50994">
    <property type="entry name" value="INTEGRASE"/>
    <property type="match status" value="1"/>
</dbReference>
<dbReference type="Proteomes" id="UP001500253">
    <property type="component" value="Unassembled WGS sequence"/>
</dbReference>
<organism evidence="2 3">
    <name type="scientific">Streptomyces cuspidosporus</name>
    <dbReference type="NCBI Taxonomy" id="66882"/>
    <lineage>
        <taxon>Bacteria</taxon>
        <taxon>Bacillati</taxon>
        <taxon>Actinomycetota</taxon>
        <taxon>Actinomycetes</taxon>
        <taxon>Kitasatosporales</taxon>
        <taxon>Streptomycetaceae</taxon>
        <taxon>Streptomyces</taxon>
    </lineage>
</organism>
<reference evidence="3" key="1">
    <citation type="journal article" date="2019" name="Int. J. Syst. Evol. Microbiol.">
        <title>The Global Catalogue of Microorganisms (GCM) 10K type strain sequencing project: providing services to taxonomists for standard genome sequencing and annotation.</title>
        <authorList>
            <consortium name="The Broad Institute Genomics Platform"/>
            <consortium name="The Broad Institute Genome Sequencing Center for Infectious Disease"/>
            <person name="Wu L."/>
            <person name="Ma J."/>
        </authorList>
    </citation>
    <scope>NUCLEOTIDE SEQUENCE [LARGE SCALE GENOMIC DNA]</scope>
    <source>
        <strain evidence="3">JCM 4316</strain>
    </source>
</reference>
<feature type="domain" description="Integrase catalytic" evidence="1">
    <location>
        <begin position="58"/>
        <end position="214"/>
    </location>
</feature>
<dbReference type="Gene3D" id="3.30.420.10">
    <property type="entry name" value="Ribonuclease H-like superfamily/Ribonuclease H"/>
    <property type="match status" value="1"/>
</dbReference>
<gene>
    <name evidence="2" type="ORF">GCM10010246_12880</name>
</gene>
<protein>
    <recommendedName>
        <fullName evidence="1">Integrase catalytic domain-containing protein</fullName>
    </recommendedName>
</protein>
<sequence length="214" mass="22827">MPLVAQLLKDRHKGAVAMPSRATFYRLVHELAHPTDHPATRVRTVPVTDGRRGFTPTVALRPGEQVQIDTTRLDVLARFDDGSVGRPELTIGVDVASRAILAAVLCPAGTRAVDAAMLLAEMAVPHPARPAWPEVLRFAHRTVLPGERLLSLDERLHGAAARPVVVPETVVDRGKVYLSKAFTGACEALGISVQAAPPFAPTAKPRASYCASSG</sequence>